<dbReference type="EMBL" id="JAICCE010000001">
    <property type="protein sequence ID" value="KAG9282982.1"/>
    <property type="molecule type" value="Genomic_DNA"/>
</dbReference>
<feature type="region of interest" description="Disordered" evidence="1">
    <location>
        <begin position="1"/>
        <end position="123"/>
    </location>
</feature>
<sequence length="509" mass="56726">MESEDTNCDEVQEKVGLKRKLTGPPRLLLGKGKDEKKADLQASRKQRRDKNNGTEKHEVEEHQGNDDAGSESQQATCQSPETACTGEEETTQISNLDLQEEPVETVVSNSEQEKVKDQHGRSRQRRCRAKAAIRRVLFPAFACVRRRKQLDNRAAEDAEHNATCDNCQDALTTDTTREVLADSVTERCAKKKNQKRKFHMRICGAVFKRFSVKPKSPSSQKQEKGCVGPDNHILIEITSEKSAADQSDYSAPRPSGDIAVDEQLKGSKEIHEDMAGIHAESCPGKELDQEEECSEKVTLCAEVSSGLNTVFSHNEVEQQERPEQDVIQCHLQNRTNEEDTTIQNTETSELRPALSDSQTEIIPTCVNECNSDINAPEASPDITVNNVVFLEDPDKIVPIENEVKCKPLITIEDVPSSDEEIQEPLENDAPQHNTLSPLFALNGSCHRFKVNRATKDTLHTLDQTENSNSQFSDIVLVQTALTLVHAAINSAMEQLSAELQNNQIDEDHV</sequence>
<gene>
    <name evidence="2" type="ORF">AMEX_G1696</name>
</gene>
<feature type="compositionally biased region" description="Basic and acidic residues" evidence="1">
    <location>
        <begin position="111"/>
        <end position="120"/>
    </location>
</feature>
<name>A0A8T2MMI6_ASTMX</name>
<accession>A0A8T2MMI6</accession>
<feature type="compositionally biased region" description="Basic and acidic residues" evidence="1">
    <location>
        <begin position="49"/>
        <end position="65"/>
    </location>
</feature>
<reference evidence="2 3" key="1">
    <citation type="submission" date="2021-07" db="EMBL/GenBank/DDBJ databases">
        <authorList>
            <person name="Imarazene B."/>
            <person name="Zahm M."/>
            <person name="Klopp C."/>
            <person name="Cabau C."/>
            <person name="Beille S."/>
            <person name="Jouanno E."/>
            <person name="Castinel A."/>
            <person name="Lluch J."/>
            <person name="Gil L."/>
            <person name="Kuchtly C."/>
            <person name="Lopez Roques C."/>
            <person name="Donnadieu C."/>
            <person name="Parrinello H."/>
            <person name="Journot L."/>
            <person name="Du K."/>
            <person name="Schartl M."/>
            <person name="Retaux S."/>
            <person name="Guiguen Y."/>
        </authorList>
    </citation>
    <scope>NUCLEOTIDE SEQUENCE [LARGE SCALE GENOMIC DNA]</scope>
    <source>
        <strain evidence="2">Pach_M1</strain>
        <tissue evidence="2">Testis</tissue>
    </source>
</reference>
<dbReference type="KEGG" id="amex:103044876"/>
<evidence type="ECO:0000313" key="3">
    <source>
        <dbReference type="Proteomes" id="UP000752171"/>
    </source>
</evidence>
<comment type="caution">
    <text evidence="2">The sequence shown here is derived from an EMBL/GenBank/DDBJ whole genome shotgun (WGS) entry which is preliminary data.</text>
</comment>
<dbReference type="AlphaFoldDB" id="A0A8T2MMI6"/>
<protein>
    <submittedName>
        <fullName evidence="2">Uncharacterized protein</fullName>
    </submittedName>
</protein>
<dbReference type="Proteomes" id="UP000752171">
    <property type="component" value="Unassembled WGS sequence"/>
</dbReference>
<proteinExistence type="predicted"/>
<evidence type="ECO:0000313" key="2">
    <source>
        <dbReference type="EMBL" id="KAG9282982.1"/>
    </source>
</evidence>
<evidence type="ECO:0000256" key="1">
    <source>
        <dbReference type="SAM" id="MobiDB-lite"/>
    </source>
</evidence>
<organism evidence="2 3">
    <name type="scientific">Astyanax mexicanus</name>
    <name type="common">Blind cave fish</name>
    <name type="synonym">Astyanax fasciatus mexicanus</name>
    <dbReference type="NCBI Taxonomy" id="7994"/>
    <lineage>
        <taxon>Eukaryota</taxon>
        <taxon>Metazoa</taxon>
        <taxon>Chordata</taxon>
        <taxon>Craniata</taxon>
        <taxon>Vertebrata</taxon>
        <taxon>Euteleostomi</taxon>
        <taxon>Actinopterygii</taxon>
        <taxon>Neopterygii</taxon>
        <taxon>Teleostei</taxon>
        <taxon>Ostariophysi</taxon>
        <taxon>Characiformes</taxon>
        <taxon>Characoidei</taxon>
        <taxon>Acestrorhamphidae</taxon>
        <taxon>Acestrorhamphinae</taxon>
        <taxon>Astyanax</taxon>
    </lineage>
</organism>
<feature type="compositionally biased region" description="Polar residues" evidence="1">
    <location>
        <begin position="70"/>
        <end position="82"/>
    </location>
</feature>
<feature type="compositionally biased region" description="Acidic residues" evidence="1">
    <location>
        <begin position="1"/>
        <end position="10"/>
    </location>
</feature>